<comment type="caution">
    <text evidence="4">The sequence shown here is derived from an EMBL/GenBank/DDBJ whole genome shotgun (WGS) entry which is preliminary data.</text>
</comment>
<dbReference type="InterPro" id="IPR018201">
    <property type="entry name" value="Ketoacyl_synth_AS"/>
</dbReference>
<accession>A0A0G1CE13</accession>
<evidence type="ECO:0000259" key="2">
    <source>
        <dbReference type="Pfam" id="PF00108"/>
    </source>
</evidence>
<dbReference type="InterPro" id="IPR055140">
    <property type="entry name" value="Thiolase_C_2"/>
</dbReference>
<organism evidence="4 5">
    <name type="scientific">Candidatus Gottesmanbacteria bacterium GW2011_GWA1_43_11</name>
    <dbReference type="NCBI Taxonomy" id="1618436"/>
    <lineage>
        <taxon>Bacteria</taxon>
        <taxon>Candidatus Gottesmaniibacteriota</taxon>
    </lineage>
</organism>
<dbReference type="InterPro" id="IPR016039">
    <property type="entry name" value="Thiolase-like"/>
</dbReference>
<dbReference type="PROSITE" id="PS00606">
    <property type="entry name" value="KS3_1"/>
    <property type="match status" value="1"/>
</dbReference>
<dbReference type="STRING" id="1618436.UV59_C0029G0002"/>
<dbReference type="NCBIfam" id="NF004720">
    <property type="entry name" value="PRK06064.1"/>
    <property type="match status" value="1"/>
</dbReference>
<evidence type="ECO:0000313" key="4">
    <source>
        <dbReference type="EMBL" id="KKS83930.1"/>
    </source>
</evidence>
<feature type="domain" description="Thiolase C-terminal" evidence="3">
    <location>
        <begin position="236"/>
        <end position="382"/>
    </location>
</feature>
<keyword evidence="1 4" id="KW-0808">Transferase</keyword>
<dbReference type="PANTHER" id="PTHR42870:SF6">
    <property type="entry name" value="ACETYL-COA C-ACYLTRANSFERASE"/>
    <property type="match status" value="1"/>
</dbReference>
<evidence type="ECO:0000259" key="3">
    <source>
        <dbReference type="Pfam" id="PF22691"/>
    </source>
</evidence>
<dbReference type="GO" id="GO:0004315">
    <property type="term" value="F:3-oxoacyl-[acyl-carrier-protein] synthase activity"/>
    <property type="evidence" value="ECO:0007669"/>
    <property type="project" value="InterPro"/>
</dbReference>
<feature type="domain" description="Thiolase N-terminal" evidence="2">
    <location>
        <begin position="3"/>
        <end position="220"/>
    </location>
</feature>
<dbReference type="Pfam" id="PF00108">
    <property type="entry name" value="Thiolase_N"/>
    <property type="match status" value="1"/>
</dbReference>
<dbReference type="EMBL" id="LCFB01000029">
    <property type="protein sequence ID" value="KKS83930.1"/>
    <property type="molecule type" value="Genomic_DNA"/>
</dbReference>
<protein>
    <submittedName>
        <fullName evidence="4">Acetyl-CoA acetyltransferase</fullName>
    </submittedName>
</protein>
<dbReference type="GO" id="GO:0006633">
    <property type="term" value="P:fatty acid biosynthetic process"/>
    <property type="evidence" value="ECO:0007669"/>
    <property type="project" value="InterPro"/>
</dbReference>
<dbReference type="PIRSF" id="PIRSF000429">
    <property type="entry name" value="Ac-CoA_Ac_transf"/>
    <property type="match status" value="1"/>
</dbReference>
<dbReference type="CDD" id="cd00829">
    <property type="entry name" value="SCP-x_thiolase"/>
    <property type="match status" value="1"/>
</dbReference>
<sequence length="392" mass="40579">MKVAVLGAATTQFGELWDISPRALVREAVSEALLASNLRITDIDALYVGNMLSGILGGQENLGAFFAEELGFAGPAFKIEGACASGGLAFYNGAVAVRSGMFERVLVVGVEKMTDHKPEDVALGLMGAGSDVERQAGITFPGLYAILARAHMEKYGTTEEELAAVAVKNHFHAVLNSKAHFNNLITIAKVLASPKIADPLKLLDCSPISDGAAAAVIVSEAVAQKGQTPVWLIGAGVASDSLGLAGRKEITSLSAAKRAAKLAYKAARVGPRDIEVAEVHDCFTIAELIALEDLGFYEPGKAGKALLREELTLGKAQHLVVNPSGGLKACGHPVGATGVKQVVEIVSQLRGTSGKRQVEKTRIGLTHNVGGSGAVAAVHIFQGKAGSGKGKG</sequence>
<dbReference type="Gene3D" id="3.40.47.10">
    <property type="match status" value="1"/>
</dbReference>
<dbReference type="InterPro" id="IPR020616">
    <property type="entry name" value="Thiolase_N"/>
</dbReference>
<dbReference type="InterPro" id="IPR002155">
    <property type="entry name" value="Thiolase"/>
</dbReference>
<dbReference type="SUPFAM" id="SSF53901">
    <property type="entry name" value="Thiolase-like"/>
    <property type="match status" value="2"/>
</dbReference>
<name>A0A0G1CE13_9BACT</name>
<gene>
    <name evidence="4" type="ORF">UV59_C0029G0002</name>
</gene>
<dbReference type="PATRIC" id="fig|1618436.3.peg.1220"/>
<dbReference type="PANTHER" id="PTHR42870">
    <property type="entry name" value="ACETYL-COA C-ACETYLTRANSFERASE"/>
    <property type="match status" value="1"/>
</dbReference>
<evidence type="ECO:0000256" key="1">
    <source>
        <dbReference type="ARBA" id="ARBA00022679"/>
    </source>
</evidence>
<dbReference type="AlphaFoldDB" id="A0A0G1CE13"/>
<reference evidence="4 5" key="1">
    <citation type="journal article" date="2015" name="Nature">
        <title>rRNA introns, odd ribosomes, and small enigmatic genomes across a large radiation of phyla.</title>
        <authorList>
            <person name="Brown C.T."/>
            <person name="Hug L.A."/>
            <person name="Thomas B.C."/>
            <person name="Sharon I."/>
            <person name="Castelle C.J."/>
            <person name="Singh A."/>
            <person name="Wilkins M.J."/>
            <person name="Williams K.H."/>
            <person name="Banfield J.F."/>
        </authorList>
    </citation>
    <scope>NUCLEOTIDE SEQUENCE [LARGE SCALE GENOMIC DNA]</scope>
</reference>
<dbReference type="Proteomes" id="UP000034543">
    <property type="component" value="Unassembled WGS sequence"/>
</dbReference>
<proteinExistence type="predicted"/>
<dbReference type="Pfam" id="PF22691">
    <property type="entry name" value="Thiolase_C_1"/>
    <property type="match status" value="1"/>
</dbReference>
<evidence type="ECO:0000313" key="5">
    <source>
        <dbReference type="Proteomes" id="UP000034543"/>
    </source>
</evidence>